<proteinExistence type="predicted"/>
<dbReference type="Pfam" id="PF07963">
    <property type="entry name" value="N_methyl"/>
    <property type="match status" value="1"/>
</dbReference>
<dbReference type="SUPFAM" id="SSF54523">
    <property type="entry name" value="Pili subunits"/>
    <property type="match status" value="1"/>
</dbReference>
<evidence type="ECO:0000313" key="1">
    <source>
        <dbReference type="EMBL" id="MDR7133880.1"/>
    </source>
</evidence>
<comment type="caution">
    <text evidence="1">The sequence shown here is derived from an EMBL/GenBank/DDBJ whole genome shotgun (WGS) entry which is preliminary data.</text>
</comment>
<dbReference type="Proteomes" id="UP001251524">
    <property type="component" value="Unassembled WGS sequence"/>
</dbReference>
<dbReference type="InterPro" id="IPR012902">
    <property type="entry name" value="N_methyl_site"/>
</dbReference>
<evidence type="ECO:0000313" key="2">
    <source>
        <dbReference type="Proteomes" id="UP001251524"/>
    </source>
</evidence>
<gene>
    <name evidence="1" type="ORF">J2X06_001064</name>
</gene>
<sequence>MRAAKTNGFTLVELMVTLAVLAILAVLAVPSFTDFRQRSALRGAADQVVSFVGDARFEALRRNSDVKVGFRTNVAGEFCIGAATTTDPSDDTPCDCFTAGACDVSAYPTAQSEWRGARVPSNPTIGDTDSDTDGVVVINPKRANLTEAGDAGRISLRSPIGSQDYRLDIIVDRNGRAISCQPAAAPSKIPEYLDRGC</sequence>
<dbReference type="Gene3D" id="3.30.700.10">
    <property type="entry name" value="Glycoprotein, Type 4 Pilin"/>
    <property type="match status" value="1"/>
</dbReference>
<dbReference type="InterPro" id="IPR045584">
    <property type="entry name" value="Pilin-like"/>
</dbReference>
<dbReference type="EMBL" id="JAVDVY010000001">
    <property type="protein sequence ID" value="MDR7133880.1"/>
    <property type="molecule type" value="Genomic_DNA"/>
</dbReference>
<organism evidence="1 2">
    <name type="scientific">Lysobacter niastensis</name>
    <dbReference type="NCBI Taxonomy" id="380629"/>
    <lineage>
        <taxon>Bacteria</taxon>
        <taxon>Pseudomonadati</taxon>
        <taxon>Pseudomonadota</taxon>
        <taxon>Gammaproteobacteria</taxon>
        <taxon>Lysobacterales</taxon>
        <taxon>Lysobacteraceae</taxon>
        <taxon>Lysobacter</taxon>
    </lineage>
</organism>
<dbReference type="RefSeq" id="WP_310059231.1">
    <property type="nucleotide sequence ID" value="NZ_JAVDVY010000001.1"/>
</dbReference>
<protein>
    <submittedName>
        <fullName evidence="1">Prepilin-type N-terminal cleavage/methylation domain-containing protein</fullName>
    </submittedName>
</protein>
<name>A0ABU1W8G4_9GAMM</name>
<accession>A0ABU1W8G4</accession>
<keyword evidence="2" id="KW-1185">Reference proteome</keyword>
<dbReference type="NCBIfam" id="TIGR02532">
    <property type="entry name" value="IV_pilin_GFxxxE"/>
    <property type="match status" value="1"/>
</dbReference>
<reference evidence="1 2" key="1">
    <citation type="submission" date="2023-07" db="EMBL/GenBank/DDBJ databases">
        <title>Sorghum-associated microbial communities from plants grown in Nebraska, USA.</title>
        <authorList>
            <person name="Schachtman D."/>
        </authorList>
    </citation>
    <scope>NUCLEOTIDE SEQUENCE [LARGE SCALE GENOMIC DNA]</scope>
    <source>
        <strain evidence="1 2">BE198</strain>
    </source>
</reference>